<dbReference type="AlphaFoldDB" id="A0A6J4QD92"/>
<dbReference type="InterPro" id="IPR011701">
    <property type="entry name" value="MFS"/>
</dbReference>
<evidence type="ECO:0000259" key="7">
    <source>
        <dbReference type="PROSITE" id="PS50850"/>
    </source>
</evidence>
<protein>
    <submittedName>
        <fullName evidence="8">Uncharacterized MFS-type transporter</fullName>
    </submittedName>
</protein>
<evidence type="ECO:0000256" key="6">
    <source>
        <dbReference type="SAM" id="Phobius"/>
    </source>
</evidence>
<sequence length="198" mass="20413">MNLFWGVLSGVGTGVVAPVLGATVANRWFIERRGLVLGVFGAAASVSQLVSVPALMWLVVVFGWREGTVLLAVAVLIVLIPVLFFMRDDPSRLGLNPYGAPEGEEHGTAAESSPSPEPGMAANAPTETRGGAAVSRAARTPEFWLLSGSFFICGASSNGIIGVHFVPHSIDHGIPEVTAAGALALMGAMNFVGTITSG</sequence>
<dbReference type="PROSITE" id="PS50850">
    <property type="entry name" value="MFS"/>
    <property type="match status" value="1"/>
</dbReference>
<dbReference type="GO" id="GO:0005886">
    <property type="term" value="C:plasma membrane"/>
    <property type="evidence" value="ECO:0007669"/>
    <property type="project" value="UniProtKB-SubCell"/>
</dbReference>
<dbReference type="InterPro" id="IPR050327">
    <property type="entry name" value="Proton-linked_MCT"/>
</dbReference>
<feature type="transmembrane region" description="Helical" evidence="6">
    <location>
        <begin position="69"/>
        <end position="86"/>
    </location>
</feature>
<name>A0A6J4QD92_9ACTN</name>
<keyword evidence="4 6" id="KW-0472">Membrane</keyword>
<organism evidence="8">
    <name type="scientific">uncultured Rubrobacteraceae bacterium</name>
    <dbReference type="NCBI Taxonomy" id="349277"/>
    <lineage>
        <taxon>Bacteria</taxon>
        <taxon>Bacillati</taxon>
        <taxon>Actinomycetota</taxon>
        <taxon>Rubrobacteria</taxon>
        <taxon>Rubrobacterales</taxon>
        <taxon>Rubrobacteraceae</taxon>
        <taxon>environmental samples</taxon>
    </lineage>
</organism>
<comment type="subcellular location">
    <subcellularLocation>
        <location evidence="1">Cell membrane</location>
        <topology evidence="1">Multi-pass membrane protein</topology>
    </subcellularLocation>
</comment>
<evidence type="ECO:0000313" key="8">
    <source>
        <dbReference type="EMBL" id="CAA9434404.1"/>
    </source>
</evidence>
<proteinExistence type="predicted"/>
<gene>
    <name evidence="8" type="ORF">AVDCRST_MAG37-863</name>
</gene>
<dbReference type="InterPro" id="IPR020846">
    <property type="entry name" value="MFS_dom"/>
</dbReference>
<dbReference type="GO" id="GO:0022857">
    <property type="term" value="F:transmembrane transporter activity"/>
    <property type="evidence" value="ECO:0007669"/>
    <property type="project" value="InterPro"/>
</dbReference>
<reference evidence="8" key="1">
    <citation type="submission" date="2020-02" db="EMBL/GenBank/DDBJ databases">
        <authorList>
            <person name="Meier V. D."/>
        </authorList>
    </citation>
    <scope>NUCLEOTIDE SEQUENCE</scope>
    <source>
        <strain evidence="8">AVDCRST_MAG37</strain>
    </source>
</reference>
<feature type="transmembrane region" description="Helical" evidence="6">
    <location>
        <begin position="37"/>
        <end position="62"/>
    </location>
</feature>
<accession>A0A6J4QD92</accession>
<evidence type="ECO:0000256" key="2">
    <source>
        <dbReference type="ARBA" id="ARBA00022692"/>
    </source>
</evidence>
<feature type="transmembrane region" description="Helical" evidence="6">
    <location>
        <begin position="177"/>
        <end position="196"/>
    </location>
</feature>
<feature type="domain" description="Major facilitator superfamily (MFS) profile" evidence="7">
    <location>
        <begin position="1"/>
        <end position="198"/>
    </location>
</feature>
<dbReference type="Gene3D" id="1.20.1250.20">
    <property type="entry name" value="MFS general substrate transporter like domains"/>
    <property type="match status" value="1"/>
</dbReference>
<evidence type="ECO:0000256" key="5">
    <source>
        <dbReference type="SAM" id="MobiDB-lite"/>
    </source>
</evidence>
<dbReference type="Pfam" id="PF07690">
    <property type="entry name" value="MFS_1"/>
    <property type="match status" value="1"/>
</dbReference>
<dbReference type="SUPFAM" id="SSF103473">
    <property type="entry name" value="MFS general substrate transporter"/>
    <property type="match status" value="1"/>
</dbReference>
<dbReference type="PANTHER" id="PTHR11360">
    <property type="entry name" value="MONOCARBOXYLATE TRANSPORTER"/>
    <property type="match status" value="1"/>
</dbReference>
<dbReference type="InterPro" id="IPR036259">
    <property type="entry name" value="MFS_trans_sf"/>
</dbReference>
<evidence type="ECO:0000256" key="4">
    <source>
        <dbReference type="ARBA" id="ARBA00023136"/>
    </source>
</evidence>
<keyword evidence="2 6" id="KW-0812">Transmembrane</keyword>
<dbReference type="PANTHER" id="PTHR11360:SF284">
    <property type="entry name" value="EG:103B4.3 PROTEIN-RELATED"/>
    <property type="match status" value="1"/>
</dbReference>
<evidence type="ECO:0000256" key="3">
    <source>
        <dbReference type="ARBA" id="ARBA00022989"/>
    </source>
</evidence>
<dbReference type="EMBL" id="CADCVD010000031">
    <property type="protein sequence ID" value="CAA9434404.1"/>
    <property type="molecule type" value="Genomic_DNA"/>
</dbReference>
<keyword evidence="3 6" id="KW-1133">Transmembrane helix</keyword>
<feature type="region of interest" description="Disordered" evidence="5">
    <location>
        <begin position="96"/>
        <end position="132"/>
    </location>
</feature>
<feature type="transmembrane region" description="Helical" evidence="6">
    <location>
        <begin position="143"/>
        <end position="165"/>
    </location>
</feature>
<evidence type="ECO:0000256" key="1">
    <source>
        <dbReference type="ARBA" id="ARBA00004651"/>
    </source>
</evidence>